<dbReference type="InterPro" id="IPR051310">
    <property type="entry name" value="MCP_chemotaxis"/>
</dbReference>
<name>A0ABT9PXX1_9HYPH</name>
<evidence type="ECO:0000256" key="2">
    <source>
        <dbReference type="ARBA" id="ARBA00029447"/>
    </source>
</evidence>
<dbReference type="InterPro" id="IPR032255">
    <property type="entry name" value="HBM"/>
</dbReference>
<feature type="domain" description="Methyl-accepting transducer" evidence="6">
    <location>
        <begin position="442"/>
        <end position="671"/>
    </location>
</feature>
<gene>
    <name evidence="8" type="ORF">J2T09_003835</name>
</gene>
<dbReference type="PROSITE" id="PS50885">
    <property type="entry name" value="HAMP"/>
    <property type="match status" value="2"/>
</dbReference>
<dbReference type="Pfam" id="PF00672">
    <property type="entry name" value="HAMP"/>
    <property type="match status" value="1"/>
</dbReference>
<dbReference type="EMBL" id="JAUSRF010000013">
    <property type="protein sequence ID" value="MDP9839060.1"/>
    <property type="molecule type" value="Genomic_DNA"/>
</dbReference>
<evidence type="ECO:0000256" key="5">
    <source>
        <dbReference type="SAM" id="Phobius"/>
    </source>
</evidence>
<feature type="domain" description="HAMP" evidence="7">
    <location>
        <begin position="303"/>
        <end position="356"/>
    </location>
</feature>
<evidence type="ECO:0000256" key="1">
    <source>
        <dbReference type="ARBA" id="ARBA00022500"/>
    </source>
</evidence>
<dbReference type="SMART" id="SM00283">
    <property type="entry name" value="MA"/>
    <property type="match status" value="1"/>
</dbReference>
<dbReference type="SUPFAM" id="SSF158472">
    <property type="entry name" value="HAMP domain-like"/>
    <property type="match status" value="1"/>
</dbReference>
<evidence type="ECO:0000256" key="3">
    <source>
        <dbReference type="PROSITE-ProRule" id="PRU00284"/>
    </source>
</evidence>
<keyword evidence="9" id="KW-1185">Reference proteome</keyword>
<keyword evidence="5" id="KW-0472">Membrane</keyword>
<dbReference type="RefSeq" id="WP_306837528.1">
    <property type="nucleotide sequence ID" value="NZ_JAUSRF010000013.1"/>
</dbReference>
<evidence type="ECO:0000313" key="9">
    <source>
        <dbReference type="Proteomes" id="UP001241472"/>
    </source>
</evidence>
<feature type="transmembrane region" description="Helical" evidence="5">
    <location>
        <begin position="280"/>
        <end position="302"/>
    </location>
</feature>
<dbReference type="PROSITE" id="PS50111">
    <property type="entry name" value="CHEMOTAXIS_TRANSDUC_2"/>
    <property type="match status" value="1"/>
</dbReference>
<dbReference type="InterPro" id="IPR003660">
    <property type="entry name" value="HAMP_dom"/>
</dbReference>
<dbReference type="SMART" id="SM00304">
    <property type="entry name" value="HAMP"/>
    <property type="match status" value="2"/>
</dbReference>
<evidence type="ECO:0000259" key="6">
    <source>
        <dbReference type="PROSITE" id="PS50111"/>
    </source>
</evidence>
<proteinExistence type="inferred from homology"/>
<evidence type="ECO:0000256" key="4">
    <source>
        <dbReference type="SAM" id="Coils"/>
    </source>
</evidence>
<keyword evidence="4" id="KW-0175">Coiled coil</keyword>
<feature type="transmembrane region" description="Helical" evidence="5">
    <location>
        <begin position="12"/>
        <end position="32"/>
    </location>
</feature>
<keyword evidence="5" id="KW-1133">Transmembrane helix</keyword>
<dbReference type="InterPro" id="IPR004089">
    <property type="entry name" value="MCPsignal_dom"/>
</dbReference>
<dbReference type="Gene3D" id="1.10.287.950">
    <property type="entry name" value="Methyl-accepting chemotaxis protein"/>
    <property type="match status" value="1"/>
</dbReference>
<dbReference type="PANTHER" id="PTHR43531:SF11">
    <property type="entry name" value="METHYL-ACCEPTING CHEMOTAXIS PROTEIN 3"/>
    <property type="match status" value="1"/>
</dbReference>
<dbReference type="Pfam" id="PF00015">
    <property type="entry name" value="MCPsignal"/>
    <property type="match status" value="1"/>
</dbReference>
<comment type="similarity">
    <text evidence="2">Belongs to the methyl-accepting chemotaxis (MCP) protein family.</text>
</comment>
<dbReference type="Proteomes" id="UP001241472">
    <property type="component" value="Unassembled WGS sequence"/>
</dbReference>
<evidence type="ECO:0000259" key="7">
    <source>
        <dbReference type="PROSITE" id="PS50885"/>
    </source>
</evidence>
<organism evidence="8 9">
    <name type="scientific">Neorhizobium huautlense</name>
    <dbReference type="NCBI Taxonomy" id="67774"/>
    <lineage>
        <taxon>Bacteria</taxon>
        <taxon>Pseudomonadati</taxon>
        <taxon>Pseudomonadota</taxon>
        <taxon>Alphaproteobacteria</taxon>
        <taxon>Hyphomicrobiales</taxon>
        <taxon>Rhizobiaceae</taxon>
        <taxon>Rhizobium/Agrobacterium group</taxon>
        <taxon>Neorhizobium</taxon>
    </lineage>
</organism>
<protein>
    <submittedName>
        <fullName evidence="8">Methyl-accepting chemotaxis protein</fullName>
    </submittedName>
</protein>
<feature type="coiled-coil region" evidence="4">
    <location>
        <begin position="347"/>
        <end position="385"/>
    </location>
</feature>
<reference evidence="8 9" key="1">
    <citation type="submission" date="2023-07" db="EMBL/GenBank/DDBJ databases">
        <title>Sorghum-associated microbial communities from plants grown in Nebraska, USA.</title>
        <authorList>
            <person name="Schachtman D."/>
        </authorList>
    </citation>
    <scope>NUCLEOTIDE SEQUENCE [LARGE SCALE GENOMIC DNA]</scope>
    <source>
        <strain evidence="8 9">DS1307</strain>
    </source>
</reference>
<sequence length="700" mass="75129">MSFFSNLRISQRVLLLAVLAFAGIIAIAAIFLGQRQIEAGYRTAADALSQRQTEVAGMSASVRDSLLWEQYFLLHKDMGAVEKFSAATAEVRTTLDGLRATASPELAGQLDQLDNGLIAYEAAFAELVKNDQELGLDQNSGLQGAMRSAVHSIENRLETVEEAGIRASMLMLRRHEKDFMLRGDASYLKKHDAETETFTTLVKEAFRPGAQRSRVMDALEVYRSAFRFYAEASLKEAQSQKAVTAAYQALEPQVQVVSAAYETKREATLAENTRVAERNLMIAAGLVLAAIIALGLGVWLIGRSITRPVVAMTAAMRKLAGGQTDLTIPSLKCRNEFGAMAGALDTFREAAIANRRLEEEAAEARANAEGERVRLQRQAEAEARARLMQATEGLAEGLRRLAGGDLAFELTEPFAPDFENLRGDLNQTVARLGEVMASIAHSAHAIDGGSREIAGSANDLSSRTEQQAASLEETASALEQITANVRNSSKRSQDANRIAGEANVSAGQTRVLVTEALEAMGRIEASSSRIAGIIGVIDEIAFQTNLLALNAGVEAARAGEAGRGFAVVAQEVRSLAGRSADAAREIKELIRVSGVEVKDGVRSVRETGEALTGIGSRVEAINIEVEAIALSAREQSVGLGEINTAVNLLDQNTQHNAAMVEENNAASALLMSEAQRLRDLVGMFRLTEGKAQGFRGSRVA</sequence>
<keyword evidence="1" id="KW-0145">Chemotaxis</keyword>
<comment type="caution">
    <text evidence="8">The sequence shown here is derived from an EMBL/GenBank/DDBJ whole genome shotgun (WGS) entry which is preliminary data.</text>
</comment>
<dbReference type="SUPFAM" id="SSF58104">
    <property type="entry name" value="Methyl-accepting chemotaxis protein (MCP) signaling domain"/>
    <property type="match status" value="1"/>
</dbReference>
<dbReference type="CDD" id="cd11386">
    <property type="entry name" value="MCP_signal"/>
    <property type="match status" value="1"/>
</dbReference>
<keyword evidence="3" id="KW-0807">Transducer</keyword>
<feature type="domain" description="HAMP" evidence="7">
    <location>
        <begin position="385"/>
        <end position="437"/>
    </location>
</feature>
<dbReference type="SMART" id="SM01358">
    <property type="entry name" value="HBM"/>
    <property type="match status" value="1"/>
</dbReference>
<accession>A0ABT9PXX1</accession>
<evidence type="ECO:0000313" key="8">
    <source>
        <dbReference type="EMBL" id="MDP9839060.1"/>
    </source>
</evidence>
<dbReference type="Gene3D" id="6.10.340.10">
    <property type="match status" value="1"/>
</dbReference>
<keyword evidence="5" id="KW-0812">Transmembrane</keyword>
<dbReference type="PANTHER" id="PTHR43531">
    <property type="entry name" value="PROTEIN ICFG"/>
    <property type="match status" value="1"/>
</dbReference>